<dbReference type="Proteomes" id="UP000009097">
    <property type="component" value="Unassembled WGS sequence"/>
</dbReference>
<dbReference type="GeneID" id="28961567"/>
<sequence length="40" mass="4792">MSGLGDISDESMNPATCRDWKCMNKCRGYLRRRWKHFNVK</sequence>
<organism evidence="2 3">
    <name type="scientific">Fusarium oxysporum f. sp. lycopersici (strain 4287 / CBS 123668 / FGSC 9935 / NRRL 34936)</name>
    <name type="common">Fusarium vascular wilt of tomato</name>
    <dbReference type="NCBI Taxonomy" id="426428"/>
    <lineage>
        <taxon>Eukaryota</taxon>
        <taxon>Fungi</taxon>
        <taxon>Dikarya</taxon>
        <taxon>Ascomycota</taxon>
        <taxon>Pezizomycotina</taxon>
        <taxon>Sordariomycetes</taxon>
        <taxon>Hypocreomycetidae</taxon>
        <taxon>Hypocreales</taxon>
        <taxon>Nectriaceae</taxon>
        <taxon>Fusarium</taxon>
        <taxon>Fusarium oxysporum species complex</taxon>
    </lineage>
</organism>
<proteinExistence type="predicted"/>
<dbReference type="EMBL" id="DS231713">
    <property type="protein sequence ID" value="KNB13627.1"/>
    <property type="molecule type" value="Genomic_DNA"/>
</dbReference>
<reference evidence="2" key="1">
    <citation type="submission" date="2007-04" db="EMBL/GenBank/DDBJ databases">
        <authorList>
            <consortium name="The Broad Institute Genome Sequencing Platform"/>
            <person name="Birren B."/>
            <person name="Lander E."/>
            <person name="Galagan J."/>
            <person name="Nusbaum C."/>
            <person name="Devon K."/>
            <person name="Ma L.-J."/>
            <person name="Jaffe D."/>
            <person name="Butler J."/>
            <person name="Alvarez P."/>
            <person name="Gnerre S."/>
            <person name="Grabherr M."/>
            <person name="Kleber M."/>
            <person name="Mauceli E."/>
            <person name="Brockman W."/>
            <person name="MacCallum I.A."/>
            <person name="Young S."/>
            <person name="LaButti K."/>
            <person name="DeCaprio D."/>
            <person name="Crawford M."/>
            <person name="Koehrsen M."/>
            <person name="Engels R."/>
            <person name="Montgomery P."/>
            <person name="Pearson M."/>
            <person name="Howarth C."/>
            <person name="Larson L."/>
            <person name="White J."/>
            <person name="O'Leary S."/>
            <person name="Kodira C."/>
            <person name="Zeng Q."/>
            <person name="Yandava C."/>
            <person name="Alvarado L."/>
            <person name="Kistler C."/>
            <person name="Shim W.-B."/>
            <person name="Kang S."/>
            <person name="Woloshuk C."/>
        </authorList>
    </citation>
    <scope>NUCLEOTIDE SEQUENCE</scope>
    <source>
        <strain evidence="2">4287</strain>
    </source>
</reference>
<dbReference type="VEuPathDB" id="FungiDB:FOXG_21433"/>
<dbReference type="VEuPathDB" id="FungiDB:FOXG_20861"/>
<dbReference type="AlphaFoldDB" id="A0A0J9VY36"/>
<dbReference type="KEGG" id="fox:FOXG_20861"/>
<dbReference type="RefSeq" id="XP_018253721.1">
    <property type="nucleotide sequence ID" value="XM_018401768.1"/>
</dbReference>
<dbReference type="GeneID" id="28962139"/>
<accession>A0A0J9VY36</accession>
<evidence type="ECO:0000313" key="3">
    <source>
        <dbReference type="Proteomes" id="UP000009097"/>
    </source>
</evidence>
<evidence type="ECO:0000313" key="2">
    <source>
        <dbReference type="EMBL" id="KNB15676.1"/>
    </source>
</evidence>
<evidence type="ECO:0000313" key="1">
    <source>
        <dbReference type="EMBL" id="KNB13627.1"/>
    </source>
</evidence>
<reference evidence="2" key="2">
    <citation type="journal article" date="2010" name="Nature">
        <title>Comparative genomics reveals mobile pathogenicity chromosomes in Fusarium.</title>
        <authorList>
            <person name="Ma L.J."/>
            <person name="van der Does H.C."/>
            <person name="Borkovich K.A."/>
            <person name="Coleman J.J."/>
            <person name="Daboussi M.J."/>
            <person name="Di Pietro A."/>
            <person name="Dufresne M."/>
            <person name="Freitag M."/>
            <person name="Grabherr M."/>
            <person name="Henrissat B."/>
            <person name="Houterman P.M."/>
            <person name="Kang S."/>
            <person name="Shim W.B."/>
            <person name="Woloshuk C."/>
            <person name="Xie X."/>
            <person name="Xu J.R."/>
            <person name="Antoniw J."/>
            <person name="Baker S.E."/>
            <person name="Bluhm B.H."/>
            <person name="Breakspear A."/>
            <person name="Brown D.W."/>
            <person name="Butchko R.A."/>
            <person name="Chapman S."/>
            <person name="Coulson R."/>
            <person name="Coutinho P.M."/>
            <person name="Danchin E.G."/>
            <person name="Diener A."/>
            <person name="Gale L.R."/>
            <person name="Gardiner D.M."/>
            <person name="Goff S."/>
            <person name="Hammond-Kosack K.E."/>
            <person name="Hilburn K."/>
            <person name="Hua-Van A."/>
            <person name="Jonkers W."/>
            <person name="Kazan K."/>
            <person name="Kodira C.D."/>
            <person name="Koehrsen M."/>
            <person name="Kumar L."/>
            <person name="Lee Y.H."/>
            <person name="Li L."/>
            <person name="Manners J.M."/>
            <person name="Miranda-Saavedra D."/>
            <person name="Mukherjee M."/>
            <person name="Park G."/>
            <person name="Park J."/>
            <person name="Park S.Y."/>
            <person name="Proctor R.H."/>
            <person name="Regev A."/>
            <person name="Ruiz-Roldan M.C."/>
            <person name="Sain D."/>
            <person name="Sakthikumar S."/>
            <person name="Sykes S."/>
            <person name="Schwartz D.C."/>
            <person name="Turgeon B.G."/>
            <person name="Wapinski I."/>
            <person name="Yoder O."/>
            <person name="Young S."/>
            <person name="Zeng Q."/>
            <person name="Zhou S."/>
            <person name="Galagan J."/>
            <person name="Cuomo C.A."/>
            <person name="Kistler H.C."/>
            <person name="Rep M."/>
        </authorList>
    </citation>
    <scope>NUCLEOTIDE SEQUENCE [LARGE SCALE GENOMIC DNA]</scope>
    <source>
        <strain evidence="2">4287</strain>
    </source>
</reference>
<protein>
    <submittedName>
        <fullName evidence="2">Uncharacterized protein</fullName>
    </submittedName>
</protein>
<name>A0A0J9VY36_FUSO4</name>
<dbReference type="RefSeq" id="XP_018251672.1">
    <property type="nucleotide sequence ID" value="XM_018401177.1"/>
</dbReference>
<dbReference type="EMBL" id="DS231716">
    <property type="protein sequence ID" value="KNB15676.1"/>
    <property type="molecule type" value="Genomic_DNA"/>
</dbReference>
<dbReference type="KEGG" id="fox:FOXG_21433"/>
<gene>
    <name evidence="1" type="ORF">FOXG_20861</name>
    <name evidence="2" type="ORF">FOXG_21433</name>
</gene>